<feature type="signal peptide" evidence="1">
    <location>
        <begin position="1"/>
        <end position="27"/>
    </location>
</feature>
<reference evidence="2 3" key="1">
    <citation type="journal article" date="2024" name="G3 (Bethesda)">
        <title>Genome assembly of Hibiscus sabdariffa L. provides insights into metabolisms of medicinal natural products.</title>
        <authorList>
            <person name="Kim T."/>
        </authorList>
    </citation>
    <scope>NUCLEOTIDE SEQUENCE [LARGE SCALE GENOMIC DNA]</scope>
    <source>
        <strain evidence="2">TK-2024</strain>
        <tissue evidence="2">Old leaves</tissue>
    </source>
</reference>
<keyword evidence="1" id="KW-0732">Signal</keyword>
<dbReference type="Proteomes" id="UP001472677">
    <property type="component" value="Unassembled WGS sequence"/>
</dbReference>
<proteinExistence type="predicted"/>
<evidence type="ECO:0000313" key="3">
    <source>
        <dbReference type="Proteomes" id="UP001472677"/>
    </source>
</evidence>
<keyword evidence="3" id="KW-1185">Reference proteome</keyword>
<evidence type="ECO:0000313" key="2">
    <source>
        <dbReference type="EMBL" id="KAK8532330.1"/>
    </source>
</evidence>
<protein>
    <submittedName>
        <fullName evidence="2">Uncharacterized protein</fullName>
    </submittedName>
</protein>
<accession>A0ABR2D9C8</accession>
<evidence type="ECO:0000256" key="1">
    <source>
        <dbReference type="SAM" id="SignalP"/>
    </source>
</evidence>
<name>A0ABR2D9C8_9ROSI</name>
<comment type="caution">
    <text evidence="2">The sequence shown here is derived from an EMBL/GenBank/DDBJ whole genome shotgun (WGS) entry which is preliminary data.</text>
</comment>
<gene>
    <name evidence="2" type="ORF">V6N12_053774</name>
</gene>
<dbReference type="EMBL" id="JBBPBM010000034">
    <property type="protein sequence ID" value="KAK8532330.1"/>
    <property type="molecule type" value="Genomic_DNA"/>
</dbReference>
<feature type="chain" id="PRO_5045598092" evidence="1">
    <location>
        <begin position="28"/>
        <end position="78"/>
    </location>
</feature>
<organism evidence="2 3">
    <name type="scientific">Hibiscus sabdariffa</name>
    <name type="common">roselle</name>
    <dbReference type="NCBI Taxonomy" id="183260"/>
    <lineage>
        <taxon>Eukaryota</taxon>
        <taxon>Viridiplantae</taxon>
        <taxon>Streptophyta</taxon>
        <taxon>Embryophyta</taxon>
        <taxon>Tracheophyta</taxon>
        <taxon>Spermatophyta</taxon>
        <taxon>Magnoliopsida</taxon>
        <taxon>eudicotyledons</taxon>
        <taxon>Gunneridae</taxon>
        <taxon>Pentapetalae</taxon>
        <taxon>rosids</taxon>
        <taxon>malvids</taxon>
        <taxon>Malvales</taxon>
        <taxon>Malvaceae</taxon>
        <taxon>Malvoideae</taxon>
        <taxon>Hibiscus</taxon>
    </lineage>
</organism>
<sequence>MGLIQKRKTDLLLAFMLIIFLLKTNHCTPAFLGKSNASYGCKGHLNECRIAEALDSELGFDMVMDSDVVESSRAETQP</sequence>